<feature type="transmembrane region" description="Helical" evidence="5">
    <location>
        <begin position="270"/>
        <end position="295"/>
    </location>
</feature>
<dbReference type="EMBL" id="HBUF01344568">
    <property type="protein sequence ID" value="CAG6707881.1"/>
    <property type="molecule type" value="Transcribed_RNA"/>
</dbReference>
<feature type="transmembrane region" description="Helical" evidence="5">
    <location>
        <begin position="315"/>
        <end position="336"/>
    </location>
</feature>
<dbReference type="InterPro" id="IPR036390">
    <property type="entry name" value="WH_DNA-bd_sf"/>
</dbReference>
<accession>A0A8D8UIQ9</accession>
<evidence type="ECO:0000256" key="1">
    <source>
        <dbReference type="ARBA" id="ARBA00004141"/>
    </source>
</evidence>
<feature type="transmembrane region" description="Helical" evidence="5">
    <location>
        <begin position="68"/>
        <end position="89"/>
    </location>
</feature>
<dbReference type="EMBL" id="HBUF01344570">
    <property type="protein sequence ID" value="CAG6707883.1"/>
    <property type="molecule type" value="Transcribed_RNA"/>
</dbReference>
<feature type="transmembrane region" description="Helical" evidence="5">
    <location>
        <begin position="658"/>
        <end position="676"/>
    </location>
</feature>
<feature type="transmembrane region" description="Helical" evidence="5">
    <location>
        <begin position="343"/>
        <end position="365"/>
    </location>
</feature>
<evidence type="ECO:0000256" key="3">
    <source>
        <dbReference type="ARBA" id="ARBA00022989"/>
    </source>
</evidence>
<dbReference type="EMBL" id="HBUF01344573">
    <property type="protein sequence ID" value="CAG6707886.1"/>
    <property type="molecule type" value="Transcribed_RNA"/>
</dbReference>
<keyword evidence="2 5" id="KW-0812">Transmembrane</keyword>
<dbReference type="GO" id="GO:0035556">
    <property type="term" value="P:intracellular signal transduction"/>
    <property type="evidence" value="ECO:0007669"/>
    <property type="project" value="InterPro"/>
</dbReference>
<feature type="transmembrane region" description="Helical" evidence="5">
    <location>
        <begin position="95"/>
        <end position="120"/>
    </location>
</feature>
<evidence type="ECO:0000256" key="4">
    <source>
        <dbReference type="ARBA" id="ARBA00023136"/>
    </source>
</evidence>
<dbReference type="EMBL" id="HBUF01344571">
    <property type="protein sequence ID" value="CAG6707884.1"/>
    <property type="molecule type" value="Transcribed_RNA"/>
</dbReference>
<organism evidence="7">
    <name type="scientific">Cacopsylla melanoneura</name>
    <dbReference type="NCBI Taxonomy" id="428564"/>
    <lineage>
        <taxon>Eukaryota</taxon>
        <taxon>Metazoa</taxon>
        <taxon>Ecdysozoa</taxon>
        <taxon>Arthropoda</taxon>
        <taxon>Hexapoda</taxon>
        <taxon>Insecta</taxon>
        <taxon>Pterygota</taxon>
        <taxon>Neoptera</taxon>
        <taxon>Paraneoptera</taxon>
        <taxon>Hemiptera</taxon>
        <taxon>Sternorrhyncha</taxon>
        <taxon>Psylloidea</taxon>
        <taxon>Psyllidae</taxon>
        <taxon>Psyllinae</taxon>
        <taxon>Cacopsylla</taxon>
    </lineage>
</organism>
<dbReference type="PANTHER" id="PTHR22829">
    <property type="entry name" value="DEP DOMAIN PROTEIN"/>
    <property type="match status" value="1"/>
</dbReference>
<evidence type="ECO:0000256" key="2">
    <source>
        <dbReference type="ARBA" id="ARBA00022692"/>
    </source>
</evidence>
<feature type="transmembrane region" description="Helical" evidence="5">
    <location>
        <begin position="456"/>
        <end position="478"/>
    </location>
</feature>
<feature type="transmembrane region" description="Helical" evidence="5">
    <location>
        <begin position="525"/>
        <end position="545"/>
    </location>
</feature>
<feature type="transmembrane region" description="Helical" evidence="5">
    <location>
        <begin position="38"/>
        <end position="56"/>
    </location>
</feature>
<dbReference type="EMBL" id="HBUF01344569">
    <property type="protein sequence ID" value="CAG6707882.1"/>
    <property type="molecule type" value="Transcribed_RNA"/>
</dbReference>
<dbReference type="Pfam" id="PF03547">
    <property type="entry name" value="Mem_trans"/>
    <property type="match status" value="1"/>
</dbReference>
<dbReference type="InterPro" id="IPR036388">
    <property type="entry name" value="WH-like_DNA-bd_sf"/>
</dbReference>
<dbReference type="GO" id="GO:0030514">
    <property type="term" value="P:negative regulation of BMP signaling pathway"/>
    <property type="evidence" value="ECO:0007669"/>
    <property type="project" value="TreeGrafter"/>
</dbReference>
<dbReference type="AlphaFoldDB" id="A0A8D8UIQ9"/>
<dbReference type="PANTHER" id="PTHR22829:SF5">
    <property type="entry name" value="INTEGRAL MEMBRANE PROTEIN GPR155"/>
    <property type="match status" value="1"/>
</dbReference>
<feature type="transmembrane region" description="Helical" evidence="5">
    <location>
        <begin position="235"/>
        <end position="258"/>
    </location>
</feature>
<feature type="transmembrane region" description="Helical" evidence="5">
    <location>
        <begin position="206"/>
        <end position="229"/>
    </location>
</feature>
<keyword evidence="4 5" id="KW-0472">Membrane</keyword>
<reference evidence="7" key="1">
    <citation type="submission" date="2021-05" db="EMBL/GenBank/DDBJ databases">
        <authorList>
            <person name="Alioto T."/>
            <person name="Alioto T."/>
            <person name="Gomez Garrido J."/>
        </authorList>
    </citation>
    <scope>NUCLEOTIDE SEQUENCE</scope>
</reference>
<feature type="transmembrane region" description="Helical" evidence="5">
    <location>
        <begin position="617"/>
        <end position="638"/>
    </location>
</feature>
<protein>
    <submittedName>
        <fullName evidence="7">Integral membrane protein GPR155</fullName>
    </submittedName>
</protein>
<dbReference type="EMBL" id="HBUF01344572">
    <property type="protein sequence ID" value="CAG6707885.1"/>
    <property type="molecule type" value="Transcribed_RNA"/>
</dbReference>
<evidence type="ECO:0000259" key="6">
    <source>
        <dbReference type="PROSITE" id="PS50186"/>
    </source>
</evidence>
<sequence>MRYFGLQKAPPGPLGMNYDEFPIDTEHALDNAVDLDKLYHALVQCFAVILCGYTAGRLGIVSSSEVKGLNTFVGTFALPAVIFTSLVHLDLSSVQWTFIAGVFLAKALVFFAVLGVTYVLPGHLSTARAGLYAIFTTQTNDYALGVPIVQALYDKVHPEFQSYLYLLAPVNLTILNPFGFICLELHKARSTGNGAPESNWFIGLKVLRNIITNPIVFMSMLGMVCNFAFNHEPPVLLFKILEVFSEAFPATALFLLGLRMVGKVQTLHGSALLVPGVLIGVKLVVVPLVLRQVVYNLLTVFPEHAASNGTTSVEAYSTFAFLYGTVPSAPGVFVYATSYNLDVELIASAMVACTFLSAPIMFISARLISLASIPKEDYQQVLDKFNTDICLVSLFACVWLVTSFLCQKNSRSRQVLNGLVNLLVVSRIAAILVYLTEQYLGRPHDPHNWVERLFNVFGDFSTLVIIPCLALAVFLTVCHNFTLLLYLRPYFYMLYLGIPLFYYLVSQMIFQTSNHTNDNMDPYELILQNLALFLALFVTIVCLVLTQRHSKALSHNPMVMDNGPTDRDYRDTAALAPNMVFNDVNNSDLTSASQQSVDMVNEPEDGTDNEESVMQHVILLILLCISMFISLSCGLWYAEYLELSNGGNILVEMFFVENALRLGMPLLIFCVFAFDTKNFLSPAINRLIEMCSSEDRIQLVPWDQLSFETRHVCDQFIGYHLKKCRQDIAKDIRWKLLLYKQSFTGDQLVSWLLSHDIASDRVRALEYAQHLVQGRVLRHIQGTYAFQDSPHKLYTFVPSANSTRR</sequence>
<feature type="transmembrane region" description="Helical" evidence="5">
    <location>
        <begin position="132"/>
        <end position="153"/>
    </location>
</feature>
<feature type="transmembrane region" description="Helical" evidence="5">
    <location>
        <begin position="165"/>
        <end position="185"/>
    </location>
</feature>
<keyword evidence="3 5" id="KW-1133">Transmembrane helix</keyword>
<dbReference type="InterPro" id="IPR004776">
    <property type="entry name" value="Mem_transp_PIN-like"/>
</dbReference>
<dbReference type="InterPro" id="IPR000591">
    <property type="entry name" value="DEP_dom"/>
</dbReference>
<feature type="transmembrane region" description="Helical" evidence="5">
    <location>
        <begin position="490"/>
        <end position="510"/>
    </location>
</feature>
<feature type="transmembrane region" description="Helical" evidence="5">
    <location>
        <begin position="385"/>
        <end position="406"/>
    </location>
</feature>
<name>A0A8D8UIQ9_9HEMI</name>
<feature type="domain" description="DEP" evidence="6">
    <location>
        <begin position="715"/>
        <end position="798"/>
    </location>
</feature>
<dbReference type="PROSITE" id="PS50186">
    <property type="entry name" value="DEP"/>
    <property type="match status" value="1"/>
</dbReference>
<dbReference type="SMART" id="SM00049">
    <property type="entry name" value="DEP"/>
    <property type="match status" value="1"/>
</dbReference>
<dbReference type="Pfam" id="PF00610">
    <property type="entry name" value="DEP"/>
    <property type="match status" value="1"/>
</dbReference>
<evidence type="ECO:0000313" key="7">
    <source>
        <dbReference type="EMBL" id="CAG6707886.1"/>
    </source>
</evidence>
<dbReference type="SUPFAM" id="SSF46785">
    <property type="entry name" value="Winged helix' DNA-binding domain"/>
    <property type="match status" value="1"/>
</dbReference>
<comment type="subcellular location">
    <subcellularLocation>
        <location evidence="1">Membrane</location>
        <topology evidence="1">Multi-pass membrane protein</topology>
    </subcellularLocation>
</comment>
<dbReference type="GO" id="GO:0016020">
    <property type="term" value="C:membrane"/>
    <property type="evidence" value="ECO:0007669"/>
    <property type="project" value="UniProtKB-SubCell"/>
</dbReference>
<proteinExistence type="predicted"/>
<dbReference type="Gene3D" id="1.10.10.10">
    <property type="entry name" value="Winged helix-like DNA-binding domain superfamily/Winged helix DNA-binding domain"/>
    <property type="match status" value="1"/>
</dbReference>
<dbReference type="InterPro" id="IPR051832">
    <property type="entry name" value="mTOR-Rac_regulators"/>
</dbReference>
<dbReference type="GO" id="GO:0055085">
    <property type="term" value="P:transmembrane transport"/>
    <property type="evidence" value="ECO:0007669"/>
    <property type="project" value="InterPro"/>
</dbReference>
<feature type="transmembrane region" description="Helical" evidence="5">
    <location>
        <begin position="418"/>
        <end position="436"/>
    </location>
</feature>
<evidence type="ECO:0000256" key="5">
    <source>
        <dbReference type="SAM" id="Phobius"/>
    </source>
</evidence>